<dbReference type="SUPFAM" id="SSF54637">
    <property type="entry name" value="Thioesterase/thiol ester dehydrase-isomerase"/>
    <property type="match status" value="1"/>
</dbReference>
<dbReference type="InterPro" id="IPR006683">
    <property type="entry name" value="Thioestr_dom"/>
</dbReference>
<dbReference type="GO" id="GO:0061522">
    <property type="term" value="F:1,4-dihydroxy-2-naphthoyl-CoA thioesterase activity"/>
    <property type="evidence" value="ECO:0007669"/>
    <property type="project" value="TreeGrafter"/>
</dbReference>
<evidence type="ECO:0000256" key="1">
    <source>
        <dbReference type="ARBA" id="ARBA00008324"/>
    </source>
</evidence>
<comment type="similarity">
    <text evidence="1">Belongs to the thioesterase PaaI family.</text>
</comment>
<comment type="caution">
    <text evidence="5">The sequence shown here is derived from an EMBL/GenBank/DDBJ whole genome shotgun (WGS) entry which is preliminary data.</text>
</comment>
<dbReference type="PANTHER" id="PTHR43240:SF5">
    <property type="entry name" value="1,4-DIHYDROXY-2-NAPHTHOYL-COA THIOESTERASE 1"/>
    <property type="match status" value="1"/>
</dbReference>
<dbReference type="Proteomes" id="UP000825483">
    <property type="component" value="Unassembled WGS sequence"/>
</dbReference>
<accession>A0A9R1C8Q0</accession>
<feature type="domain" description="Thioesterase" evidence="4">
    <location>
        <begin position="47"/>
        <end position="122"/>
    </location>
</feature>
<dbReference type="EMBL" id="BPUB01000001">
    <property type="protein sequence ID" value="GJG58108.1"/>
    <property type="molecule type" value="Genomic_DNA"/>
</dbReference>
<dbReference type="GO" id="GO:0005829">
    <property type="term" value="C:cytosol"/>
    <property type="evidence" value="ECO:0007669"/>
    <property type="project" value="TreeGrafter"/>
</dbReference>
<dbReference type="CDD" id="cd03443">
    <property type="entry name" value="PaaI_thioesterase"/>
    <property type="match status" value="1"/>
</dbReference>
<dbReference type="NCBIfam" id="TIGR00369">
    <property type="entry name" value="unchar_dom_1"/>
    <property type="match status" value="1"/>
</dbReference>
<keyword evidence="6" id="KW-1185">Reference proteome</keyword>
<dbReference type="GeneID" id="72469013"/>
<sequence length="157" mass="16930">MNIDREKKIIDGRDGLSKTLGMEFLSTPEPDTCMARMHVDGRNTQPFGFLSGGASLALAENLAGVGSLALCPDRLAVGINVSGSHVQAVREGDTVTALARLQYKGHTLHQWLVDIRNSRGDLISTVHVTNYVLPAKGKSGAQKTTEDKDNSERKDAE</sequence>
<reference evidence="5" key="1">
    <citation type="journal article" date="2022" name="Int. J. Syst. Evol. Microbiol.">
        <title>Prevotella lacticifex sp. nov., isolated from the rumen of cows.</title>
        <authorList>
            <person name="Shinkai T."/>
            <person name="Ikeyama N."/>
            <person name="Kumagai M."/>
            <person name="Ohmori H."/>
            <person name="Sakamoto M."/>
            <person name="Ohkuma M."/>
            <person name="Mitsumori M."/>
        </authorList>
    </citation>
    <scope>NUCLEOTIDE SEQUENCE</scope>
    <source>
        <strain evidence="5">R5076</strain>
    </source>
</reference>
<proteinExistence type="inferred from homology"/>
<dbReference type="RefSeq" id="WP_223927230.1">
    <property type="nucleotide sequence ID" value="NZ_BPTU01000003.1"/>
</dbReference>
<dbReference type="Gene3D" id="3.10.129.10">
    <property type="entry name" value="Hotdog Thioesterase"/>
    <property type="match status" value="1"/>
</dbReference>
<protein>
    <recommendedName>
        <fullName evidence="4">Thioesterase domain-containing protein</fullName>
    </recommendedName>
</protein>
<keyword evidence="2" id="KW-0378">Hydrolase</keyword>
<dbReference type="InterPro" id="IPR029069">
    <property type="entry name" value="HotDog_dom_sf"/>
</dbReference>
<feature type="region of interest" description="Disordered" evidence="3">
    <location>
        <begin position="136"/>
        <end position="157"/>
    </location>
</feature>
<dbReference type="PANTHER" id="PTHR43240">
    <property type="entry name" value="1,4-DIHYDROXY-2-NAPHTHOYL-COA THIOESTERASE 1"/>
    <property type="match status" value="1"/>
</dbReference>
<evidence type="ECO:0000313" key="5">
    <source>
        <dbReference type="EMBL" id="GJG58108.1"/>
    </source>
</evidence>
<organism evidence="5 6">
    <name type="scientific">Prevotella lacticifex</name>
    <dbReference type="NCBI Taxonomy" id="2854755"/>
    <lineage>
        <taxon>Bacteria</taxon>
        <taxon>Pseudomonadati</taxon>
        <taxon>Bacteroidota</taxon>
        <taxon>Bacteroidia</taxon>
        <taxon>Bacteroidales</taxon>
        <taxon>Prevotellaceae</taxon>
        <taxon>Prevotella</taxon>
    </lineage>
</organism>
<dbReference type="Pfam" id="PF03061">
    <property type="entry name" value="4HBT"/>
    <property type="match status" value="1"/>
</dbReference>
<feature type="compositionally biased region" description="Basic and acidic residues" evidence="3">
    <location>
        <begin position="144"/>
        <end position="157"/>
    </location>
</feature>
<dbReference type="InterPro" id="IPR003736">
    <property type="entry name" value="PAAI_dom"/>
</dbReference>
<evidence type="ECO:0000259" key="4">
    <source>
        <dbReference type="Pfam" id="PF03061"/>
    </source>
</evidence>
<dbReference type="AlphaFoldDB" id="A0A9R1C8Q0"/>
<evidence type="ECO:0000256" key="3">
    <source>
        <dbReference type="SAM" id="MobiDB-lite"/>
    </source>
</evidence>
<gene>
    <name evidence="5" type="ORF">PRLR5076_09590</name>
</gene>
<name>A0A9R1C8Q0_9BACT</name>
<evidence type="ECO:0000313" key="6">
    <source>
        <dbReference type="Proteomes" id="UP000825483"/>
    </source>
</evidence>
<evidence type="ECO:0000256" key="2">
    <source>
        <dbReference type="ARBA" id="ARBA00022801"/>
    </source>
</evidence>